<accession>A0A0V0S941</accession>
<dbReference type="AlphaFoldDB" id="A0A0V0S941"/>
<organism evidence="1 2">
    <name type="scientific">Trichinella nelsoni</name>
    <dbReference type="NCBI Taxonomy" id="6336"/>
    <lineage>
        <taxon>Eukaryota</taxon>
        <taxon>Metazoa</taxon>
        <taxon>Ecdysozoa</taxon>
        <taxon>Nematoda</taxon>
        <taxon>Enoplea</taxon>
        <taxon>Dorylaimia</taxon>
        <taxon>Trichinellida</taxon>
        <taxon>Trichinellidae</taxon>
        <taxon>Trichinella</taxon>
    </lineage>
</organism>
<evidence type="ECO:0000313" key="1">
    <source>
        <dbReference type="EMBL" id="KRX23270.1"/>
    </source>
</evidence>
<comment type="caution">
    <text evidence="1">The sequence shown here is derived from an EMBL/GenBank/DDBJ whole genome shotgun (WGS) entry which is preliminary data.</text>
</comment>
<sequence length="123" mass="14460">MIVKYRKVSFVTARKLYIIQKALAVEYRNGKYSRKKIQCRWFVLVVRIYVEIWSRVGKSCKQNVLFCLKIYKKAFLTCLRERLEPTEVYSKNGNENKLLAALAAVKFQATGRGNKDLNLYINE</sequence>
<dbReference type="EMBL" id="JYDL01000025">
    <property type="protein sequence ID" value="KRX23270.1"/>
    <property type="molecule type" value="Genomic_DNA"/>
</dbReference>
<proteinExistence type="predicted"/>
<reference evidence="1 2" key="1">
    <citation type="submission" date="2015-01" db="EMBL/GenBank/DDBJ databases">
        <title>Evolution of Trichinella species and genotypes.</title>
        <authorList>
            <person name="Korhonen P.K."/>
            <person name="Edoardo P."/>
            <person name="Giuseppe L.R."/>
            <person name="Gasser R.B."/>
        </authorList>
    </citation>
    <scope>NUCLEOTIDE SEQUENCE [LARGE SCALE GENOMIC DNA]</scope>
    <source>
        <strain evidence="1">ISS37</strain>
    </source>
</reference>
<name>A0A0V0S941_9BILA</name>
<protein>
    <submittedName>
        <fullName evidence="1">Uncharacterized protein</fullName>
    </submittedName>
</protein>
<gene>
    <name evidence="1" type="ORF">T07_15255</name>
</gene>
<keyword evidence="2" id="KW-1185">Reference proteome</keyword>
<evidence type="ECO:0000313" key="2">
    <source>
        <dbReference type="Proteomes" id="UP000054630"/>
    </source>
</evidence>
<dbReference type="OrthoDB" id="10425001at2759"/>
<dbReference type="Proteomes" id="UP000054630">
    <property type="component" value="Unassembled WGS sequence"/>
</dbReference>